<dbReference type="EMBL" id="JAGFNK010000462">
    <property type="protein sequence ID" value="KAI9449940.1"/>
    <property type="molecule type" value="Genomic_DNA"/>
</dbReference>
<proteinExistence type="predicted"/>
<evidence type="ECO:0000313" key="2">
    <source>
        <dbReference type="Proteomes" id="UP001207468"/>
    </source>
</evidence>
<reference evidence="1" key="1">
    <citation type="submission" date="2021-03" db="EMBL/GenBank/DDBJ databases">
        <title>Evolutionary priming and transition to the ectomycorrhizal habit in an iconic lineage of mushroom-forming fungi: is preadaptation a requirement?</title>
        <authorList>
            <consortium name="DOE Joint Genome Institute"/>
            <person name="Looney B.P."/>
            <person name="Miyauchi S."/>
            <person name="Morin E."/>
            <person name="Drula E."/>
            <person name="Courty P.E."/>
            <person name="Chicoki N."/>
            <person name="Fauchery L."/>
            <person name="Kohler A."/>
            <person name="Kuo A."/>
            <person name="LaButti K."/>
            <person name="Pangilinan J."/>
            <person name="Lipzen A."/>
            <person name="Riley R."/>
            <person name="Andreopoulos W."/>
            <person name="He G."/>
            <person name="Johnson J."/>
            <person name="Barry K.W."/>
            <person name="Grigoriev I.V."/>
            <person name="Nagy L."/>
            <person name="Hibbett D."/>
            <person name="Henrissat B."/>
            <person name="Matheny P.B."/>
            <person name="Labbe J."/>
            <person name="Martin A.F."/>
        </authorList>
    </citation>
    <scope>NUCLEOTIDE SEQUENCE</scope>
    <source>
        <strain evidence="1">BPL698</strain>
    </source>
</reference>
<name>A0ACC0TUN5_9AGAM</name>
<protein>
    <submittedName>
        <fullName evidence="1">Uncharacterized protein</fullName>
    </submittedName>
</protein>
<dbReference type="Proteomes" id="UP001207468">
    <property type="component" value="Unassembled WGS sequence"/>
</dbReference>
<sequence>MEWKYWGDKGFVGRRQVATETPAVAAGEVQYKFRFLPSQRLSTSNCRDKQESRAQQDTAHTIGMEMPGSGRPNASAKCAVLSKNQEGLASACHRRTWKYQKMRPISRAGATTPPTISPEIRPTCDLS</sequence>
<evidence type="ECO:0000313" key="1">
    <source>
        <dbReference type="EMBL" id="KAI9449940.1"/>
    </source>
</evidence>
<comment type="caution">
    <text evidence="1">The sequence shown here is derived from an EMBL/GenBank/DDBJ whole genome shotgun (WGS) entry which is preliminary data.</text>
</comment>
<accession>A0ACC0TUN5</accession>
<gene>
    <name evidence="1" type="ORF">F5148DRAFT_1152979</name>
</gene>
<organism evidence="1 2">
    <name type="scientific">Russula earlei</name>
    <dbReference type="NCBI Taxonomy" id="71964"/>
    <lineage>
        <taxon>Eukaryota</taxon>
        <taxon>Fungi</taxon>
        <taxon>Dikarya</taxon>
        <taxon>Basidiomycota</taxon>
        <taxon>Agaricomycotina</taxon>
        <taxon>Agaricomycetes</taxon>
        <taxon>Russulales</taxon>
        <taxon>Russulaceae</taxon>
        <taxon>Russula</taxon>
    </lineage>
</organism>
<keyword evidence="2" id="KW-1185">Reference proteome</keyword>